<reference evidence="1" key="3">
    <citation type="submission" date="2025-09" db="UniProtKB">
        <authorList>
            <consortium name="Ensembl"/>
        </authorList>
    </citation>
    <scope>IDENTIFICATION</scope>
</reference>
<reference evidence="1" key="2">
    <citation type="submission" date="2025-08" db="UniProtKB">
        <authorList>
            <consortium name="Ensembl"/>
        </authorList>
    </citation>
    <scope>IDENTIFICATION</scope>
</reference>
<keyword evidence="2" id="KW-1185">Reference proteome</keyword>
<accession>A0A2I3LPM6</accession>
<evidence type="ECO:0000313" key="2">
    <source>
        <dbReference type="Proteomes" id="UP000028761"/>
    </source>
</evidence>
<dbReference type="Ensembl" id="ENSPANT00000014974.3">
    <property type="protein sequence ID" value="ENSPANP00000025433.1"/>
    <property type="gene ID" value="ENSPANG00000022946.3"/>
</dbReference>
<proteinExistence type="predicted"/>
<dbReference type="AlphaFoldDB" id="A0A2I3LPM6"/>
<protein>
    <submittedName>
        <fullName evidence="1">Uncharacterized protein</fullName>
    </submittedName>
</protein>
<dbReference type="Proteomes" id="UP000028761">
    <property type="component" value="Chromosome 20"/>
</dbReference>
<dbReference type="GeneTree" id="ENSGT01010000222722"/>
<organism evidence="1 2">
    <name type="scientific">Papio anubis</name>
    <name type="common">Olive baboon</name>
    <dbReference type="NCBI Taxonomy" id="9555"/>
    <lineage>
        <taxon>Eukaryota</taxon>
        <taxon>Metazoa</taxon>
        <taxon>Chordata</taxon>
        <taxon>Craniata</taxon>
        <taxon>Vertebrata</taxon>
        <taxon>Euteleostomi</taxon>
        <taxon>Mammalia</taxon>
        <taxon>Eutheria</taxon>
        <taxon>Euarchontoglires</taxon>
        <taxon>Primates</taxon>
        <taxon>Haplorrhini</taxon>
        <taxon>Catarrhini</taxon>
        <taxon>Cercopithecidae</taxon>
        <taxon>Cercopithecinae</taxon>
        <taxon>Papio</taxon>
    </lineage>
</organism>
<reference evidence="1 2" key="1">
    <citation type="submission" date="2012-03" db="EMBL/GenBank/DDBJ databases">
        <title>Whole Genome Assembly of Papio anubis.</title>
        <authorList>
            <person name="Liu Y.L."/>
            <person name="Abraham K.A."/>
            <person name="Akbar H.A."/>
            <person name="Ali S.A."/>
            <person name="Anosike U.A."/>
            <person name="Aqrawi P.A."/>
            <person name="Arias F.A."/>
            <person name="Attaway T.A."/>
            <person name="Awwad R.A."/>
            <person name="Babu C.B."/>
            <person name="Bandaranaike D.B."/>
            <person name="Battles P.B."/>
            <person name="Bell A.B."/>
            <person name="Beltran B.B."/>
            <person name="Berhane-Mersha D.B."/>
            <person name="Bess C.B."/>
            <person name="Bickham C.B."/>
            <person name="Bolden T.B."/>
            <person name="Carter K.C."/>
            <person name="Chau D.C."/>
            <person name="Chavez A.C."/>
            <person name="Clerc-Blankenburg K.C."/>
            <person name="Coyle M.C."/>
            <person name="Dao M.D."/>
            <person name="Davila M.L.D."/>
            <person name="Davy-Carroll L.D."/>
            <person name="Denson S.D."/>
            <person name="Dinh H.D."/>
            <person name="Fernandez S.F."/>
            <person name="Fernando P.F."/>
            <person name="Forbes L.F."/>
            <person name="Francis C.F."/>
            <person name="Francisco L.F."/>
            <person name="Fu Q.F."/>
            <person name="Garcia-Iii R.G."/>
            <person name="Garrett T.G."/>
            <person name="Gross S.G."/>
            <person name="Gubbala S.G."/>
            <person name="Hirani K.H."/>
            <person name="Hogues M.H."/>
            <person name="Hollins B.H."/>
            <person name="Jackson L.J."/>
            <person name="Javaid M.J."/>
            <person name="Jhangiani S.J."/>
            <person name="Johnson A.J."/>
            <person name="Johnson B.J."/>
            <person name="Jones J.J."/>
            <person name="Joshi V.J."/>
            <person name="Kalu J.K."/>
            <person name="Khan N.K."/>
            <person name="Korchina V.K."/>
            <person name="Kovar C.K."/>
            <person name="Lago L.L."/>
            <person name="Lara F.L."/>
            <person name="Le T.-K.L."/>
            <person name="Lee S.L."/>
            <person name="Legall-Iii F.L."/>
            <person name="Lemon S.L."/>
            <person name="Liu J.L."/>
            <person name="Liu Y.-S.L."/>
            <person name="Liyanage D.L."/>
            <person name="Lopez J.L."/>
            <person name="Lorensuhewa L.L."/>
            <person name="Mata R.M."/>
            <person name="Mathew T.M."/>
            <person name="Mercado C.M."/>
            <person name="Mercado I.M."/>
            <person name="Morales K.M."/>
            <person name="Morgan M.M."/>
            <person name="Munidasa M.M."/>
            <person name="Ngo D.N."/>
            <person name="Nguyen L.N."/>
            <person name="Nguyen T.N."/>
            <person name="Nguyen N.N."/>
            <person name="Obregon M.O."/>
            <person name="Okwuonu G.O."/>
            <person name="Ongeri F.O."/>
            <person name="Onwere C.O."/>
            <person name="Osifeso I.O."/>
            <person name="Parra A.P."/>
            <person name="Patil S.P."/>
            <person name="Perez A.P."/>
            <person name="Perez Y.P."/>
            <person name="Pham C.P."/>
            <person name="Pu L.-L.P."/>
            <person name="Puazo M.P."/>
            <person name="Quiroz J.Q."/>
            <person name="Rouhana J.R."/>
            <person name="Ruiz M.R."/>
            <person name="Ruiz S.-J.R."/>
            <person name="Saada N.S."/>
            <person name="Santibanez J.S."/>
            <person name="Scheel M.S."/>
            <person name="Schneider B.S."/>
            <person name="Simmons D.S."/>
            <person name="Sisson I.S."/>
            <person name="Tang L.-Y.T."/>
            <person name="Thornton R.T."/>
            <person name="Tisius J.T."/>
            <person name="Toledanes G.T."/>
            <person name="Trejos Z.T."/>
            <person name="Usmani K.U."/>
            <person name="Varghese R.V."/>
            <person name="Vattathil S.V."/>
            <person name="Vee V.V."/>
            <person name="Walker D.W."/>
            <person name="Weissenberger G.W."/>
            <person name="White C.W."/>
            <person name="Williams A.W."/>
            <person name="Woodworth J.W."/>
            <person name="Wright R.W."/>
            <person name="Zhu Y.Z."/>
            <person name="Han Y.H."/>
            <person name="Newsham I.N."/>
            <person name="Nazareth L.N."/>
            <person name="Worley K.W."/>
            <person name="Muzny D.M."/>
            <person name="Rogers J.R."/>
            <person name="Gibbs R.G."/>
        </authorList>
    </citation>
    <scope>NUCLEOTIDE SEQUENCE [LARGE SCALE GENOMIC DNA]</scope>
</reference>
<name>A0A2I3LPM6_PAPAN</name>
<sequence length="37" mass="3984">MAEFCSCCPGWSAMVQSRLTSTSASQVEVILLPQPPK</sequence>
<evidence type="ECO:0000313" key="1">
    <source>
        <dbReference type="Ensembl" id="ENSPANP00000025433.1"/>
    </source>
</evidence>